<protein>
    <submittedName>
        <fullName evidence="2">Tryptophan synthase beta chain</fullName>
    </submittedName>
</protein>
<keyword evidence="1" id="KW-1133">Transmembrane helix</keyword>
<keyword evidence="1" id="KW-0812">Transmembrane</keyword>
<dbReference type="AlphaFoldDB" id="A0A1D1XHD4"/>
<accession>A0A1D1XHD4</accession>
<reference evidence="2" key="1">
    <citation type="submission" date="2015-07" db="EMBL/GenBank/DDBJ databases">
        <title>Transcriptome Assembly of Anthurium amnicola.</title>
        <authorList>
            <person name="Suzuki J."/>
        </authorList>
    </citation>
    <scope>NUCLEOTIDE SEQUENCE</scope>
</reference>
<proteinExistence type="predicted"/>
<evidence type="ECO:0000256" key="1">
    <source>
        <dbReference type="SAM" id="Phobius"/>
    </source>
</evidence>
<evidence type="ECO:0000313" key="2">
    <source>
        <dbReference type="EMBL" id="JAT41782.1"/>
    </source>
</evidence>
<sequence>MVHLIRRKSSILYELNLLEIQCQQMISLVSFHIGKQNTQGKLFAGPSSVAVPLVCSSMGTACITTMLDRACQGSCRQPSSSATWLAFAMVSFSCLVVLASVLPCCSSATYIGPSNASSLSMLI</sequence>
<organism evidence="2">
    <name type="scientific">Anthurium amnicola</name>
    <dbReference type="NCBI Taxonomy" id="1678845"/>
    <lineage>
        <taxon>Eukaryota</taxon>
        <taxon>Viridiplantae</taxon>
        <taxon>Streptophyta</taxon>
        <taxon>Embryophyta</taxon>
        <taxon>Tracheophyta</taxon>
        <taxon>Spermatophyta</taxon>
        <taxon>Magnoliopsida</taxon>
        <taxon>Liliopsida</taxon>
        <taxon>Araceae</taxon>
        <taxon>Pothoideae</taxon>
        <taxon>Potheae</taxon>
        <taxon>Anthurium</taxon>
    </lineage>
</organism>
<feature type="transmembrane region" description="Helical" evidence="1">
    <location>
        <begin position="84"/>
        <end position="111"/>
    </location>
</feature>
<dbReference type="EMBL" id="GDJX01026154">
    <property type="protein sequence ID" value="JAT41782.1"/>
    <property type="molecule type" value="Transcribed_RNA"/>
</dbReference>
<gene>
    <name evidence="2" type="primary">trpB_3</name>
    <name evidence="2" type="ORF">g.106040</name>
</gene>
<keyword evidence="1" id="KW-0472">Membrane</keyword>
<name>A0A1D1XHD4_9ARAE</name>